<dbReference type="RefSeq" id="WP_206905321.1">
    <property type="nucleotide sequence ID" value="NZ_JAFLVT010000018.1"/>
</dbReference>
<dbReference type="Proteomes" id="UP000664256">
    <property type="component" value="Unassembled WGS sequence"/>
</dbReference>
<dbReference type="PANTHER" id="PTHR30576:SF10">
    <property type="entry name" value="SLL5057 PROTEIN"/>
    <property type="match status" value="1"/>
</dbReference>
<accession>A0ABS3H9T5</accession>
<evidence type="ECO:0000256" key="2">
    <source>
        <dbReference type="SAM" id="Phobius"/>
    </source>
</evidence>
<evidence type="ECO:0000256" key="1">
    <source>
        <dbReference type="ARBA" id="ARBA00006464"/>
    </source>
</evidence>
<organism evidence="4 5">
    <name type="scientific">Candidatus Enterococcus myersii</name>
    <dbReference type="NCBI Taxonomy" id="2815322"/>
    <lineage>
        <taxon>Bacteria</taxon>
        <taxon>Bacillati</taxon>
        <taxon>Bacillota</taxon>
        <taxon>Bacilli</taxon>
        <taxon>Lactobacillales</taxon>
        <taxon>Enterococcaceae</taxon>
        <taxon>Enterococcus</taxon>
    </lineage>
</organism>
<reference evidence="4 5" key="1">
    <citation type="submission" date="2021-03" db="EMBL/GenBank/DDBJ databases">
        <title>Enterococcal diversity collection.</title>
        <authorList>
            <person name="Gilmore M.S."/>
            <person name="Schwartzman J."/>
            <person name="Van Tyne D."/>
            <person name="Martin M."/>
            <person name="Earl A.M."/>
            <person name="Manson A.L."/>
            <person name="Straub T."/>
            <person name="Salamzade R."/>
            <person name="Saavedra J."/>
            <person name="Lebreton F."/>
            <person name="Prichula J."/>
            <person name="Schaufler K."/>
            <person name="Gaca A."/>
            <person name="Sgardioli B."/>
            <person name="Wagenaar J."/>
            <person name="Strong T."/>
        </authorList>
    </citation>
    <scope>NUCLEOTIDE SEQUENCE [LARGE SCALE GENOMIC DNA]</scope>
    <source>
        <strain evidence="4 5">MJM12</strain>
    </source>
</reference>
<evidence type="ECO:0000313" key="5">
    <source>
        <dbReference type="Proteomes" id="UP000664256"/>
    </source>
</evidence>
<keyword evidence="2" id="KW-0812">Transmembrane</keyword>
<keyword evidence="2" id="KW-0472">Membrane</keyword>
<dbReference type="PANTHER" id="PTHR30576">
    <property type="entry name" value="COLANIC BIOSYNTHESIS UDP-GLUCOSE LIPID CARRIER TRANSFERASE"/>
    <property type="match status" value="1"/>
</dbReference>
<dbReference type="GO" id="GO:0016740">
    <property type="term" value="F:transferase activity"/>
    <property type="evidence" value="ECO:0007669"/>
    <property type="project" value="UniProtKB-KW"/>
</dbReference>
<evidence type="ECO:0000313" key="4">
    <source>
        <dbReference type="EMBL" id="MBO0450220.1"/>
    </source>
</evidence>
<keyword evidence="4" id="KW-0808">Transferase</keyword>
<feature type="domain" description="Bacterial sugar transferase" evidence="3">
    <location>
        <begin position="35"/>
        <end position="224"/>
    </location>
</feature>
<keyword evidence="5" id="KW-1185">Reference proteome</keyword>
<sequence>MKADDLKKHYQDQYFKLQWVDQEKLKRQKGYDFVKRGIDVVGGTVGLVLASPLMAYVAYKIRQEEPGSPVVFAQTRVGRNGKLFTMYKFRSMCIDAEEKLAELMEQNEIDGAMFKMKDDPRVTKIGKMIRRTSLDELPQLLNVVKGDMSLIGPRPPLEREVAEYTPHDMQRLLVKPGCSGLWQVSGRNEVGFEEMVDFDVEYIQNRSTLNDIKIIFKTIKVMIKPNGAY</sequence>
<dbReference type="InterPro" id="IPR003362">
    <property type="entry name" value="Bact_transf"/>
</dbReference>
<name>A0ABS3H9T5_9ENTE</name>
<gene>
    <name evidence="4" type="ORF">JZO76_11880</name>
</gene>
<comment type="caution">
    <text evidence="4">The sequence shown here is derived from an EMBL/GenBank/DDBJ whole genome shotgun (WGS) entry which is preliminary data.</text>
</comment>
<protein>
    <submittedName>
        <fullName evidence="4">Sugar transferase</fullName>
    </submittedName>
</protein>
<proteinExistence type="inferred from homology"/>
<dbReference type="EMBL" id="JAFLVT010000018">
    <property type="protein sequence ID" value="MBO0450220.1"/>
    <property type="molecule type" value="Genomic_DNA"/>
</dbReference>
<feature type="transmembrane region" description="Helical" evidence="2">
    <location>
        <begin position="37"/>
        <end position="59"/>
    </location>
</feature>
<keyword evidence="2" id="KW-1133">Transmembrane helix</keyword>
<evidence type="ECO:0000259" key="3">
    <source>
        <dbReference type="Pfam" id="PF02397"/>
    </source>
</evidence>
<comment type="similarity">
    <text evidence="1">Belongs to the bacterial sugar transferase family.</text>
</comment>
<dbReference type="Pfam" id="PF02397">
    <property type="entry name" value="Bac_transf"/>
    <property type="match status" value="1"/>
</dbReference>